<proteinExistence type="predicted"/>
<keyword evidence="2" id="KW-1185">Reference proteome</keyword>
<dbReference type="OrthoDB" id="326470at2759"/>
<gene>
    <name evidence="1" type="ORF">SteCoe_13179</name>
</gene>
<dbReference type="EMBL" id="MPUH01000235">
    <property type="protein sequence ID" value="OMJ85493.1"/>
    <property type="molecule type" value="Genomic_DNA"/>
</dbReference>
<name>A0A1R2C8Z9_9CILI</name>
<organism evidence="1 2">
    <name type="scientific">Stentor coeruleus</name>
    <dbReference type="NCBI Taxonomy" id="5963"/>
    <lineage>
        <taxon>Eukaryota</taxon>
        <taxon>Sar</taxon>
        <taxon>Alveolata</taxon>
        <taxon>Ciliophora</taxon>
        <taxon>Postciliodesmatophora</taxon>
        <taxon>Heterotrichea</taxon>
        <taxon>Heterotrichida</taxon>
        <taxon>Stentoridae</taxon>
        <taxon>Stentor</taxon>
    </lineage>
</organism>
<evidence type="ECO:0000313" key="2">
    <source>
        <dbReference type="Proteomes" id="UP000187209"/>
    </source>
</evidence>
<comment type="caution">
    <text evidence="1">The sequence shown here is derived from an EMBL/GenBank/DDBJ whole genome shotgun (WGS) entry which is preliminary data.</text>
</comment>
<dbReference type="AlphaFoldDB" id="A0A1R2C8Z9"/>
<accession>A0A1R2C8Z9</accession>
<reference evidence="1 2" key="1">
    <citation type="submission" date="2016-11" db="EMBL/GenBank/DDBJ databases">
        <title>The macronuclear genome of Stentor coeruleus: a giant cell with tiny introns.</title>
        <authorList>
            <person name="Slabodnick M."/>
            <person name="Ruby J.G."/>
            <person name="Reiff S.B."/>
            <person name="Swart E.C."/>
            <person name="Gosai S."/>
            <person name="Prabakaran S."/>
            <person name="Witkowska E."/>
            <person name="Larue G.E."/>
            <person name="Fisher S."/>
            <person name="Freeman R.M."/>
            <person name="Gunawardena J."/>
            <person name="Chu W."/>
            <person name="Stover N.A."/>
            <person name="Gregory B.D."/>
            <person name="Nowacki M."/>
            <person name="Derisi J."/>
            <person name="Roy S.W."/>
            <person name="Marshall W.F."/>
            <person name="Sood P."/>
        </authorList>
    </citation>
    <scope>NUCLEOTIDE SEQUENCE [LARGE SCALE GENOMIC DNA]</scope>
    <source>
        <strain evidence="1">WM001</strain>
    </source>
</reference>
<sequence>MDNDIYAFIGIKPSSNLKKSSSSSRINTLDRRASSSARINTLKIRQKAHDMKEMRSVPQINEKSRKIAENLKRERQDIITKHEEKSYELFQEPIRLSVNILKQLEKFESPTPQQPDLKSMNIQERSKYWKEQKDKKLEEQRKVKKDQELNGCTFKPKKVQQQEFDVVKPPSGLKLQEKKQSNMKIHNEKTHSLKTASSLGRLDSQNVESESLAMLLKGKDFIKPAPNGTAMKNTNCVSVISKNPDYQALSPARGVRIKQGFLSDLAKPKGK</sequence>
<protein>
    <submittedName>
        <fullName evidence="1">Uncharacterized protein</fullName>
    </submittedName>
</protein>
<evidence type="ECO:0000313" key="1">
    <source>
        <dbReference type="EMBL" id="OMJ85493.1"/>
    </source>
</evidence>
<dbReference type="Proteomes" id="UP000187209">
    <property type="component" value="Unassembled WGS sequence"/>
</dbReference>